<dbReference type="AlphaFoldDB" id="Q6ETH8"/>
<reference evidence="3" key="1">
    <citation type="journal article" date="2005" name="Nature">
        <title>The map-based sequence of the rice genome.</title>
        <authorList>
            <consortium name="International rice genome sequencing project (IRGSP)"/>
            <person name="Matsumoto T."/>
            <person name="Wu J."/>
            <person name="Kanamori H."/>
            <person name="Katayose Y."/>
            <person name="Fujisawa M."/>
            <person name="Namiki N."/>
            <person name="Mizuno H."/>
            <person name="Yamamoto K."/>
            <person name="Antonio B.A."/>
            <person name="Baba T."/>
            <person name="Sakata K."/>
            <person name="Nagamura Y."/>
            <person name="Aoki H."/>
            <person name="Arikawa K."/>
            <person name="Arita K."/>
            <person name="Bito T."/>
            <person name="Chiden Y."/>
            <person name="Fujitsuka N."/>
            <person name="Fukunaka R."/>
            <person name="Hamada M."/>
            <person name="Harada C."/>
            <person name="Hayashi A."/>
            <person name="Hijishita S."/>
            <person name="Honda M."/>
            <person name="Hosokawa S."/>
            <person name="Ichikawa Y."/>
            <person name="Idonuma A."/>
            <person name="Iijima M."/>
            <person name="Ikeda M."/>
            <person name="Ikeno M."/>
            <person name="Ito K."/>
            <person name="Ito S."/>
            <person name="Ito T."/>
            <person name="Ito Y."/>
            <person name="Ito Y."/>
            <person name="Iwabuchi A."/>
            <person name="Kamiya K."/>
            <person name="Karasawa W."/>
            <person name="Kurita K."/>
            <person name="Katagiri S."/>
            <person name="Kikuta A."/>
            <person name="Kobayashi H."/>
            <person name="Kobayashi N."/>
            <person name="Machita K."/>
            <person name="Maehara T."/>
            <person name="Masukawa M."/>
            <person name="Mizubayashi T."/>
            <person name="Mukai Y."/>
            <person name="Nagasaki H."/>
            <person name="Nagata Y."/>
            <person name="Naito S."/>
            <person name="Nakashima M."/>
            <person name="Nakama Y."/>
            <person name="Nakamichi Y."/>
            <person name="Nakamura M."/>
            <person name="Meguro A."/>
            <person name="Negishi M."/>
            <person name="Ohta I."/>
            <person name="Ohta T."/>
            <person name="Okamoto M."/>
            <person name="Ono N."/>
            <person name="Saji S."/>
            <person name="Sakaguchi M."/>
            <person name="Sakai K."/>
            <person name="Shibata M."/>
            <person name="Shimokawa T."/>
            <person name="Song J."/>
            <person name="Takazaki Y."/>
            <person name="Terasawa K."/>
            <person name="Tsugane M."/>
            <person name="Tsuji K."/>
            <person name="Ueda S."/>
            <person name="Waki K."/>
            <person name="Yamagata H."/>
            <person name="Yamamoto M."/>
            <person name="Yamamoto S."/>
            <person name="Yamane H."/>
            <person name="Yoshiki S."/>
            <person name="Yoshihara R."/>
            <person name="Yukawa K."/>
            <person name="Zhong H."/>
            <person name="Yano M."/>
            <person name="Yuan Q."/>
            <person name="Ouyang S."/>
            <person name="Liu J."/>
            <person name="Jones K.M."/>
            <person name="Gansberger K."/>
            <person name="Moffat K."/>
            <person name="Hill J."/>
            <person name="Bera J."/>
            <person name="Fadrosh D."/>
            <person name="Jin S."/>
            <person name="Johri S."/>
            <person name="Kim M."/>
            <person name="Overton L."/>
            <person name="Reardon M."/>
            <person name="Tsitrin T."/>
            <person name="Vuong H."/>
            <person name="Weaver B."/>
            <person name="Ciecko A."/>
            <person name="Tallon L."/>
            <person name="Jackson J."/>
            <person name="Pai G."/>
            <person name="Aken S.V."/>
            <person name="Utterback T."/>
            <person name="Reidmuller S."/>
            <person name="Feldblyum T."/>
            <person name="Hsiao J."/>
            <person name="Zismann V."/>
            <person name="Iobst S."/>
            <person name="de Vazeille A.R."/>
            <person name="Buell C.R."/>
            <person name="Ying K."/>
            <person name="Li Y."/>
            <person name="Lu T."/>
            <person name="Huang Y."/>
            <person name="Zhao Q."/>
            <person name="Feng Q."/>
            <person name="Zhang L."/>
            <person name="Zhu J."/>
            <person name="Weng Q."/>
            <person name="Mu J."/>
            <person name="Lu Y."/>
            <person name="Fan D."/>
            <person name="Liu Y."/>
            <person name="Guan J."/>
            <person name="Zhang Y."/>
            <person name="Yu S."/>
            <person name="Liu X."/>
            <person name="Zhang Y."/>
            <person name="Hong G."/>
            <person name="Han B."/>
            <person name="Choisne N."/>
            <person name="Demange N."/>
            <person name="Orjeda G."/>
            <person name="Samain S."/>
            <person name="Cattolico L."/>
            <person name="Pelletier E."/>
            <person name="Couloux A."/>
            <person name="Segurens B."/>
            <person name="Wincker P."/>
            <person name="D'Hont A."/>
            <person name="Scarpelli C."/>
            <person name="Weissenbach J."/>
            <person name="Salanoubat M."/>
            <person name="Quetier F."/>
            <person name="Yu Y."/>
            <person name="Kim H.R."/>
            <person name="Rambo T."/>
            <person name="Currie J."/>
            <person name="Collura K."/>
            <person name="Luo M."/>
            <person name="Yang T."/>
            <person name="Ammiraju J.S.S."/>
            <person name="Engler F."/>
            <person name="Soderlund C."/>
            <person name="Wing R.A."/>
            <person name="Palmer L.E."/>
            <person name="de la Bastide M."/>
            <person name="Spiegel L."/>
            <person name="Nascimento L."/>
            <person name="Zutavern T."/>
            <person name="O'Shaughnessy A."/>
            <person name="Dike S."/>
            <person name="Dedhia N."/>
            <person name="Preston R."/>
            <person name="Balija V."/>
            <person name="McCombie W.R."/>
            <person name="Chow T."/>
            <person name="Chen H."/>
            <person name="Chung M."/>
            <person name="Chen C."/>
            <person name="Shaw J."/>
            <person name="Wu H."/>
            <person name="Hsiao K."/>
            <person name="Chao Y."/>
            <person name="Chu M."/>
            <person name="Cheng C."/>
            <person name="Hour A."/>
            <person name="Lee P."/>
            <person name="Lin S."/>
            <person name="Lin Y."/>
            <person name="Liou J."/>
            <person name="Liu S."/>
            <person name="Hsing Y."/>
            <person name="Raghuvanshi S."/>
            <person name="Mohanty A."/>
            <person name="Bharti A.K."/>
            <person name="Gaur A."/>
            <person name="Gupta V."/>
            <person name="Kumar D."/>
            <person name="Ravi V."/>
            <person name="Vij S."/>
            <person name="Kapur A."/>
            <person name="Khurana P."/>
            <person name="Khurana P."/>
            <person name="Khurana J.P."/>
            <person name="Tyagi A.K."/>
            <person name="Gaikwad K."/>
            <person name="Singh A."/>
            <person name="Dalal V."/>
            <person name="Srivastava S."/>
            <person name="Dixit A."/>
            <person name="Pal A.K."/>
            <person name="Ghazi I.A."/>
            <person name="Yadav M."/>
            <person name="Pandit A."/>
            <person name="Bhargava A."/>
            <person name="Sureshbabu K."/>
            <person name="Batra K."/>
            <person name="Sharma T.R."/>
            <person name="Mohapatra T."/>
            <person name="Singh N.K."/>
            <person name="Messing J."/>
            <person name="Nelson A.B."/>
            <person name="Fuks G."/>
            <person name="Kavchok S."/>
            <person name="Keizer G."/>
            <person name="Linton E."/>
            <person name="Llaca V."/>
            <person name="Song R."/>
            <person name="Tanyolac B."/>
            <person name="Young S."/>
            <person name="Ho-Il K."/>
            <person name="Hahn J.H."/>
            <person name="Sangsakoo G."/>
            <person name="Vanavichit A."/>
            <person name="de Mattos Luiz.A.T."/>
            <person name="Zimmer P.D."/>
            <person name="Malone G."/>
            <person name="Dellagostin O."/>
            <person name="de Oliveira A.C."/>
            <person name="Bevan M."/>
            <person name="Bancroft I."/>
            <person name="Minx P."/>
            <person name="Cordum H."/>
            <person name="Wilson R."/>
            <person name="Cheng Z."/>
            <person name="Jin W."/>
            <person name="Jiang J."/>
            <person name="Leong S.A."/>
            <person name="Iwama H."/>
            <person name="Gojobori T."/>
            <person name="Itoh T."/>
            <person name="Niimura Y."/>
            <person name="Fujii Y."/>
            <person name="Habara T."/>
            <person name="Sakai H."/>
            <person name="Sato Y."/>
            <person name="Wilson G."/>
            <person name="Kumar K."/>
            <person name="McCouch S."/>
            <person name="Juretic N."/>
            <person name="Hoen D."/>
            <person name="Wright S."/>
            <person name="Bruskiewich R."/>
            <person name="Bureau T."/>
            <person name="Miyao A."/>
            <person name="Hirochika H."/>
            <person name="Nishikawa T."/>
            <person name="Kadowaki K."/>
            <person name="Sugiura M."/>
            <person name="Burr B."/>
            <person name="Sasaki T."/>
        </authorList>
    </citation>
    <scope>NUCLEOTIDE SEQUENCE [LARGE SCALE GENOMIC DNA]</scope>
    <source>
        <strain evidence="3">cv. Nipponbare</strain>
    </source>
</reference>
<evidence type="ECO:0000256" key="1">
    <source>
        <dbReference type="SAM" id="MobiDB-lite"/>
    </source>
</evidence>
<evidence type="ECO:0000313" key="3">
    <source>
        <dbReference type="Proteomes" id="UP000000763"/>
    </source>
</evidence>
<evidence type="ECO:0000313" key="2">
    <source>
        <dbReference type="EMBL" id="BAD28042.1"/>
    </source>
</evidence>
<name>Q6ETH8_ORYSJ</name>
<organism evidence="2 3">
    <name type="scientific">Oryza sativa subsp. japonica</name>
    <name type="common">Rice</name>
    <dbReference type="NCBI Taxonomy" id="39947"/>
    <lineage>
        <taxon>Eukaryota</taxon>
        <taxon>Viridiplantae</taxon>
        <taxon>Streptophyta</taxon>
        <taxon>Embryophyta</taxon>
        <taxon>Tracheophyta</taxon>
        <taxon>Spermatophyta</taxon>
        <taxon>Magnoliopsida</taxon>
        <taxon>Liliopsida</taxon>
        <taxon>Poales</taxon>
        <taxon>Poaceae</taxon>
        <taxon>BOP clade</taxon>
        <taxon>Oryzoideae</taxon>
        <taxon>Oryzeae</taxon>
        <taxon>Oryzinae</taxon>
        <taxon>Oryza</taxon>
        <taxon>Oryza sativa</taxon>
    </lineage>
</organism>
<feature type="compositionally biased region" description="Low complexity" evidence="1">
    <location>
        <begin position="14"/>
        <end position="23"/>
    </location>
</feature>
<dbReference type="EMBL" id="AP004843">
    <property type="protein sequence ID" value="BAD28042.1"/>
    <property type="molecule type" value="Genomic_DNA"/>
</dbReference>
<feature type="region of interest" description="Disordered" evidence="1">
    <location>
        <begin position="1"/>
        <end position="53"/>
    </location>
</feature>
<dbReference type="Proteomes" id="UP000000763">
    <property type="component" value="Chromosome 2"/>
</dbReference>
<accession>Q6ETH8</accession>
<proteinExistence type="predicted"/>
<protein>
    <submittedName>
        <fullName evidence="2">Uncharacterized protein</fullName>
    </submittedName>
</protein>
<gene>
    <name evidence="2" type="primary">B1103G11.29</name>
</gene>
<sequence>MASSLSSRTPPPRGQQRARTRVGAGRGDGGGEVVGHHCRRQRRRRRRTATTSIHADARAARVIVVVLVVKRPPALEACPGSAVPSARRGPPLRRSRRCPCESMKLVLFRDKGDI</sequence>
<feature type="compositionally biased region" description="Gly residues" evidence="1">
    <location>
        <begin position="24"/>
        <end position="33"/>
    </location>
</feature>
<feature type="compositionally biased region" description="Basic residues" evidence="1">
    <location>
        <begin position="36"/>
        <end position="48"/>
    </location>
</feature>
<reference evidence="3" key="2">
    <citation type="journal article" date="2008" name="Nucleic Acids Res.">
        <title>The rice annotation project database (RAP-DB): 2008 update.</title>
        <authorList>
            <consortium name="The rice annotation project (RAP)"/>
        </authorList>
    </citation>
    <scope>GENOME REANNOTATION</scope>
    <source>
        <strain evidence="3">cv. Nipponbare</strain>
    </source>
</reference>